<dbReference type="AlphaFoldDB" id="M8AM92"/>
<protein>
    <submittedName>
        <fullName evidence="1">Uncharacterized protein</fullName>
    </submittedName>
</protein>
<accession>M8AM92</accession>
<gene>
    <name evidence="1" type="ORF">TRIUR3_06223</name>
</gene>
<reference evidence="1" key="1">
    <citation type="journal article" date="2013" name="Nature">
        <title>Draft genome of the wheat A-genome progenitor Triticum urartu.</title>
        <authorList>
            <person name="Ling H.Q."/>
            <person name="Zhao S."/>
            <person name="Liu D."/>
            <person name="Wang J."/>
            <person name="Sun H."/>
            <person name="Zhang C."/>
            <person name="Fan H."/>
            <person name="Li D."/>
            <person name="Dong L."/>
            <person name="Tao Y."/>
            <person name="Gao C."/>
            <person name="Wu H."/>
            <person name="Li Y."/>
            <person name="Cui Y."/>
            <person name="Guo X."/>
            <person name="Zheng S."/>
            <person name="Wang B."/>
            <person name="Yu K."/>
            <person name="Liang Q."/>
            <person name="Yang W."/>
            <person name="Lou X."/>
            <person name="Chen J."/>
            <person name="Feng M."/>
            <person name="Jian J."/>
            <person name="Zhang X."/>
            <person name="Luo G."/>
            <person name="Jiang Y."/>
            <person name="Liu J."/>
            <person name="Wang Z."/>
            <person name="Sha Y."/>
            <person name="Zhang B."/>
            <person name="Wu H."/>
            <person name="Tang D."/>
            <person name="Shen Q."/>
            <person name="Xue P."/>
            <person name="Zou S."/>
            <person name="Wang X."/>
            <person name="Liu X."/>
            <person name="Wang F."/>
            <person name="Yang Y."/>
            <person name="An X."/>
            <person name="Dong Z."/>
            <person name="Zhang K."/>
            <person name="Zhang X."/>
            <person name="Luo M.C."/>
            <person name="Dvorak J."/>
            <person name="Tong Y."/>
            <person name="Wang J."/>
            <person name="Yang H."/>
            <person name="Li Z."/>
            <person name="Wang D."/>
            <person name="Zhang A."/>
            <person name="Wang J."/>
        </authorList>
    </citation>
    <scope>NUCLEOTIDE SEQUENCE</scope>
</reference>
<proteinExistence type="predicted"/>
<dbReference type="EMBL" id="KD087735">
    <property type="protein sequence ID" value="EMS61999.1"/>
    <property type="molecule type" value="Genomic_DNA"/>
</dbReference>
<organism evidence="1">
    <name type="scientific">Triticum urartu</name>
    <name type="common">Red wild einkorn</name>
    <name type="synonym">Crithodium urartu</name>
    <dbReference type="NCBI Taxonomy" id="4572"/>
    <lineage>
        <taxon>Eukaryota</taxon>
        <taxon>Viridiplantae</taxon>
        <taxon>Streptophyta</taxon>
        <taxon>Embryophyta</taxon>
        <taxon>Tracheophyta</taxon>
        <taxon>Spermatophyta</taxon>
        <taxon>Magnoliopsida</taxon>
        <taxon>Liliopsida</taxon>
        <taxon>Poales</taxon>
        <taxon>Poaceae</taxon>
        <taxon>BOP clade</taxon>
        <taxon>Pooideae</taxon>
        <taxon>Triticodae</taxon>
        <taxon>Triticeae</taxon>
        <taxon>Triticinae</taxon>
        <taxon>Triticum</taxon>
    </lineage>
</organism>
<sequence>MKDKTIFSSSHAAPCSKVIVKSESSTRRYLRHLNSPFLKLSTGSMHVICWSLTHRNFGSSARTFRSSWLSRVLLRVTLASLLLSPFMNNGFRLIPLMLRLSSILGWFSKREPMPFGNSALEGVPSHGVATSTLAVIVRERRDSWRS</sequence>
<name>M8AM92_TRIUA</name>
<evidence type="ECO:0000313" key="1">
    <source>
        <dbReference type="EMBL" id="EMS61999.1"/>
    </source>
</evidence>